<sequence length="184" mass="20406">MVARATVRDITVLITVVFQPKTTKENNRTKGVHKMISGNISKSAFYDLNEPKFQTAFAFLKRGDLAALPEGWVELGNGVRASVQHYTTSPAGQLKFESHERFFDIQYIVDGEEVIGCSFRDGLTIETPYDDKNDVTFYLTPPLHGGVYLKAGDFAVFAPEDAHQPRCAASEPMPVIKIVVKVPV</sequence>
<dbReference type="GO" id="GO:0005829">
    <property type="term" value="C:cytosol"/>
    <property type="evidence" value="ECO:0007669"/>
    <property type="project" value="TreeGrafter"/>
</dbReference>
<dbReference type="Gene3D" id="2.60.120.370">
    <property type="entry name" value="YhcH/YjgK/YiaL"/>
    <property type="match status" value="1"/>
</dbReference>
<dbReference type="InterPro" id="IPR004375">
    <property type="entry name" value="NanQ/TabA/YiaL"/>
</dbReference>
<dbReference type="Pfam" id="PF04074">
    <property type="entry name" value="DUF386"/>
    <property type="match status" value="1"/>
</dbReference>
<organism evidence="1">
    <name type="scientific">bioreactor metagenome</name>
    <dbReference type="NCBI Taxonomy" id="1076179"/>
    <lineage>
        <taxon>unclassified sequences</taxon>
        <taxon>metagenomes</taxon>
        <taxon>ecological metagenomes</taxon>
    </lineage>
</organism>
<evidence type="ECO:0000313" key="1">
    <source>
        <dbReference type="EMBL" id="MPM27774.1"/>
    </source>
</evidence>
<dbReference type="EMBL" id="VSSQ01005084">
    <property type="protein sequence ID" value="MPM27774.1"/>
    <property type="molecule type" value="Genomic_DNA"/>
</dbReference>
<dbReference type="NCBIfam" id="TIGR00022">
    <property type="entry name" value="YhcH/YjgK/YiaL family protein"/>
    <property type="match status" value="1"/>
</dbReference>
<dbReference type="InterPro" id="IPR037012">
    <property type="entry name" value="NanQ/TabA/YiaL_sf"/>
</dbReference>
<gene>
    <name evidence="1" type="primary">tabA_5</name>
    <name evidence="1" type="ORF">SDC9_74288</name>
</gene>
<name>A0A644YNV8_9ZZZZ</name>
<comment type="caution">
    <text evidence="1">The sequence shown here is derived from an EMBL/GenBank/DDBJ whole genome shotgun (WGS) entry which is preliminary data.</text>
</comment>
<protein>
    <submittedName>
        <fullName evidence="1">Toxin-antitoxin biofilm protein TabA</fullName>
    </submittedName>
</protein>
<accession>A0A644YNV8</accession>
<proteinExistence type="predicted"/>
<dbReference type="PANTHER" id="PTHR34986">
    <property type="entry name" value="EVOLVED BETA-GALACTOSIDASE SUBUNIT BETA"/>
    <property type="match status" value="1"/>
</dbReference>
<dbReference type="AlphaFoldDB" id="A0A644YNV8"/>
<reference evidence="1" key="1">
    <citation type="submission" date="2019-08" db="EMBL/GenBank/DDBJ databases">
        <authorList>
            <person name="Kucharzyk K."/>
            <person name="Murdoch R.W."/>
            <person name="Higgins S."/>
            <person name="Loffler F."/>
        </authorList>
    </citation>
    <scope>NUCLEOTIDE SEQUENCE</scope>
</reference>
<dbReference type="PANTHER" id="PTHR34986:SF1">
    <property type="entry name" value="PROTEIN YIAL"/>
    <property type="match status" value="1"/>
</dbReference>
<dbReference type="SUPFAM" id="SSF51197">
    <property type="entry name" value="Clavaminate synthase-like"/>
    <property type="match status" value="1"/>
</dbReference>